<evidence type="ECO:0000256" key="1">
    <source>
        <dbReference type="ARBA" id="ARBA00022741"/>
    </source>
</evidence>
<dbReference type="Proteomes" id="UP001187531">
    <property type="component" value="Unassembled WGS sequence"/>
</dbReference>
<evidence type="ECO:0000256" key="5">
    <source>
        <dbReference type="ARBA" id="ARBA00047984"/>
    </source>
</evidence>
<dbReference type="InterPro" id="IPR012961">
    <property type="entry name" value="Ski2/MTR4_C"/>
</dbReference>
<dbReference type="GO" id="GO:0055087">
    <property type="term" value="C:Ski complex"/>
    <property type="evidence" value="ECO:0007669"/>
    <property type="project" value="TreeGrafter"/>
</dbReference>
<dbReference type="PANTHER" id="PTHR12131:SF1">
    <property type="entry name" value="ATP-DEPENDENT RNA HELICASE SUPV3L1, MITOCHONDRIAL-RELATED"/>
    <property type="match status" value="1"/>
</dbReference>
<reference evidence="7" key="1">
    <citation type="submission" date="2023-07" db="EMBL/GenBank/DDBJ databases">
        <title>Chromosome-level genome assembly of Artemia franciscana.</title>
        <authorList>
            <person name="Jo E."/>
        </authorList>
    </citation>
    <scope>NUCLEOTIDE SEQUENCE</scope>
    <source>
        <tissue evidence="7">Whole body</tissue>
    </source>
</reference>
<gene>
    <name evidence="8" type="ORF">QYM36_009052</name>
    <name evidence="7" type="ORF">QYM36_019610</name>
</gene>
<name>A0AA88H513_ARTSF</name>
<dbReference type="SMART" id="SM01142">
    <property type="entry name" value="DSHCT"/>
    <property type="match status" value="1"/>
</dbReference>
<dbReference type="PANTHER" id="PTHR12131">
    <property type="entry name" value="ATP-DEPENDENT RNA AND DNA HELICASE"/>
    <property type="match status" value="1"/>
</dbReference>
<evidence type="ECO:0000313" key="7">
    <source>
        <dbReference type="EMBL" id="KAK2701750.1"/>
    </source>
</evidence>
<evidence type="ECO:0000256" key="3">
    <source>
        <dbReference type="ARBA" id="ARBA00022806"/>
    </source>
</evidence>
<organism evidence="7 9">
    <name type="scientific">Artemia franciscana</name>
    <name type="common">Brine shrimp</name>
    <name type="synonym">Artemia sanfranciscana</name>
    <dbReference type="NCBI Taxonomy" id="6661"/>
    <lineage>
        <taxon>Eukaryota</taxon>
        <taxon>Metazoa</taxon>
        <taxon>Ecdysozoa</taxon>
        <taxon>Arthropoda</taxon>
        <taxon>Crustacea</taxon>
        <taxon>Branchiopoda</taxon>
        <taxon>Anostraca</taxon>
        <taxon>Artemiidae</taxon>
        <taxon>Artemia</taxon>
    </lineage>
</organism>
<accession>A0AA88H513</accession>
<dbReference type="InterPro" id="IPR050699">
    <property type="entry name" value="RNA-DNA_Helicase"/>
</dbReference>
<comment type="caution">
    <text evidence="7">The sequence shown here is derived from an EMBL/GenBank/DDBJ whole genome shotgun (WGS) entry which is preliminary data.</text>
</comment>
<dbReference type="GO" id="GO:0070478">
    <property type="term" value="P:nuclear-transcribed mRNA catabolic process, 3'-5' exonucleolytic nonsense-mediated decay"/>
    <property type="evidence" value="ECO:0007669"/>
    <property type="project" value="TreeGrafter"/>
</dbReference>
<dbReference type="Pfam" id="PF08148">
    <property type="entry name" value="DSHCT"/>
    <property type="match status" value="1"/>
</dbReference>
<dbReference type="EMBL" id="JAVRJZ010000013">
    <property type="protein sequence ID" value="KAK2714693.1"/>
    <property type="molecule type" value="Genomic_DNA"/>
</dbReference>
<evidence type="ECO:0000313" key="8">
    <source>
        <dbReference type="EMBL" id="KAK2714693.1"/>
    </source>
</evidence>
<comment type="catalytic activity">
    <reaction evidence="5">
        <text>ATP + H2O = ADP + phosphate + H(+)</text>
        <dbReference type="Rhea" id="RHEA:13065"/>
        <dbReference type="ChEBI" id="CHEBI:15377"/>
        <dbReference type="ChEBI" id="CHEBI:15378"/>
        <dbReference type="ChEBI" id="CHEBI:30616"/>
        <dbReference type="ChEBI" id="CHEBI:43474"/>
        <dbReference type="ChEBI" id="CHEBI:456216"/>
        <dbReference type="EC" id="3.6.4.13"/>
    </reaction>
</comment>
<dbReference type="GO" id="GO:0016787">
    <property type="term" value="F:hydrolase activity"/>
    <property type="evidence" value="ECO:0007669"/>
    <property type="project" value="UniProtKB-KW"/>
</dbReference>
<keyword evidence="3" id="KW-0347">Helicase</keyword>
<keyword evidence="2" id="KW-0378">Hydrolase</keyword>
<keyword evidence="4" id="KW-0067">ATP-binding</keyword>
<evidence type="ECO:0000313" key="9">
    <source>
        <dbReference type="Proteomes" id="UP001187531"/>
    </source>
</evidence>
<keyword evidence="9" id="KW-1185">Reference proteome</keyword>
<dbReference type="Gene3D" id="1.10.3380.30">
    <property type="match status" value="1"/>
</dbReference>
<evidence type="ECO:0000256" key="2">
    <source>
        <dbReference type="ARBA" id="ARBA00022801"/>
    </source>
</evidence>
<dbReference type="GO" id="GO:0005524">
    <property type="term" value="F:ATP binding"/>
    <property type="evidence" value="ECO:0007669"/>
    <property type="project" value="UniProtKB-KW"/>
</dbReference>
<dbReference type="GO" id="GO:0003724">
    <property type="term" value="F:RNA helicase activity"/>
    <property type="evidence" value="ECO:0007669"/>
    <property type="project" value="UniProtKB-EC"/>
</dbReference>
<sequence length="216" mass="24645">MQEREEYDQLAYLKSDERLGNSTEYTAKLNVLKSFDYVNSDNIVQLKGQVACSIGKQELMLTELLFHNILTDLPEEDIAALLSCLVFNQKTEMGPNLTPSQKETIDRIQKLARDIGETQKHFGLLEDVDDYVDQFQFGLVEVVYKWTMGVSFREIIELTDVQDGSIVRVIQQLVETLEDLRKAAQILGNPTLESKMEAASTKIKRDIVFQGSLYLE</sequence>
<protein>
    <recommendedName>
        <fullName evidence="6">ATP-dependent RNA helicase Ski2/MTR4 C-terminal domain-containing protein</fullName>
    </recommendedName>
</protein>
<keyword evidence="1" id="KW-0547">Nucleotide-binding</keyword>
<evidence type="ECO:0000259" key="6">
    <source>
        <dbReference type="SMART" id="SM01142"/>
    </source>
</evidence>
<dbReference type="AlphaFoldDB" id="A0AA88H513"/>
<dbReference type="EMBL" id="JAVRJZ010001924">
    <property type="protein sequence ID" value="KAK2701750.1"/>
    <property type="molecule type" value="Genomic_DNA"/>
</dbReference>
<evidence type="ECO:0000256" key="4">
    <source>
        <dbReference type="ARBA" id="ARBA00022840"/>
    </source>
</evidence>
<feature type="domain" description="ATP-dependent RNA helicase Ski2/MTR4 C-terminal" evidence="6">
    <location>
        <begin position="39"/>
        <end position="215"/>
    </location>
</feature>
<proteinExistence type="predicted"/>